<reference evidence="2 3" key="1">
    <citation type="submission" date="2015-07" db="EMBL/GenBank/DDBJ databases">
        <title>Draft genome sequence of the Amantichitinum ursilacus IGB-41, a new chitin-degrading bacterium.</title>
        <authorList>
            <person name="Kirstahler P."/>
            <person name="Guenther M."/>
            <person name="Grumaz C."/>
            <person name="Rupp S."/>
            <person name="Zibek S."/>
            <person name="Sohn K."/>
        </authorList>
    </citation>
    <scope>NUCLEOTIDE SEQUENCE [LARGE SCALE GENOMIC DNA]</scope>
    <source>
        <strain evidence="2 3">IGB-41</strain>
    </source>
</reference>
<organism evidence="2 3">
    <name type="scientific">Amantichitinum ursilacus</name>
    <dbReference type="NCBI Taxonomy" id="857265"/>
    <lineage>
        <taxon>Bacteria</taxon>
        <taxon>Pseudomonadati</taxon>
        <taxon>Pseudomonadota</taxon>
        <taxon>Betaproteobacteria</taxon>
        <taxon>Neisseriales</taxon>
        <taxon>Chitinibacteraceae</taxon>
        <taxon>Amantichitinum</taxon>
    </lineage>
</organism>
<proteinExistence type="predicted"/>
<feature type="signal peptide" evidence="1">
    <location>
        <begin position="1"/>
        <end position="19"/>
    </location>
</feature>
<dbReference type="Proteomes" id="UP000037939">
    <property type="component" value="Unassembled WGS sequence"/>
</dbReference>
<name>A0A0N0GQU5_9NEIS</name>
<evidence type="ECO:0000313" key="3">
    <source>
        <dbReference type="Proteomes" id="UP000037939"/>
    </source>
</evidence>
<keyword evidence="3" id="KW-1185">Reference proteome</keyword>
<accession>A0A0N0GQU5</accession>
<evidence type="ECO:0000313" key="2">
    <source>
        <dbReference type="EMBL" id="KPC55210.1"/>
    </source>
</evidence>
<keyword evidence="1" id="KW-0732">Signal</keyword>
<dbReference type="PROSITE" id="PS51257">
    <property type="entry name" value="PROKAR_LIPOPROTEIN"/>
    <property type="match status" value="1"/>
</dbReference>
<sequence>MKRLVPVLLLILTACASQPAPVQPAAVKQYNAHAVAAQRAAMTGAWADAAAQWQEALLLSAAVDDWAGQGEARLGLANAQVELTQRDAARQTIAPMPGQMLFPRLQRSRAHYQLALLGLPDTHAAADHVQQARALCDAPCGLTPWFDNLDARIALAEQDGPRAAALASAVTAQADAPASERAHGWRLLAEAQLQQDQGEAAWASLQSALTLDRQLAVPAWLADDFALQVRIGQQLKRADVRVDGQARLDSVCAAVSAPACATRPVERQAGLEAK</sequence>
<evidence type="ECO:0000256" key="1">
    <source>
        <dbReference type="SAM" id="SignalP"/>
    </source>
</evidence>
<dbReference type="EMBL" id="LAQT01000001">
    <property type="protein sequence ID" value="KPC55210.1"/>
    <property type="molecule type" value="Genomic_DNA"/>
</dbReference>
<gene>
    <name evidence="2" type="ORF">WG78_01090</name>
</gene>
<feature type="chain" id="PRO_5005849791" description="Tetratricopeptide repeat protein" evidence="1">
    <location>
        <begin position="20"/>
        <end position="274"/>
    </location>
</feature>
<dbReference type="AlphaFoldDB" id="A0A0N0GQU5"/>
<dbReference type="OrthoDB" id="8591279at2"/>
<protein>
    <recommendedName>
        <fullName evidence="4">Tetratricopeptide repeat protein</fullName>
    </recommendedName>
</protein>
<dbReference type="RefSeq" id="WP_152969004.1">
    <property type="nucleotide sequence ID" value="NZ_LAQT01000001.1"/>
</dbReference>
<evidence type="ECO:0008006" key="4">
    <source>
        <dbReference type="Google" id="ProtNLM"/>
    </source>
</evidence>
<comment type="caution">
    <text evidence="2">The sequence shown here is derived from an EMBL/GenBank/DDBJ whole genome shotgun (WGS) entry which is preliminary data.</text>
</comment>
<dbReference type="STRING" id="857265.WG78_01090"/>